<dbReference type="EMBL" id="KB467887">
    <property type="protein sequence ID" value="PCH36670.1"/>
    <property type="molecule type" value="Genomic_DNA"/>
</dbReference>
<evidence type="ECO:0000313" key="2">
    <source>
        <dbReference type="Proteomes" id="UP000218811"/>
    </source>
</evidence>
<dbReference type="OMA" id="PSVLWYT"/>
<evidence type="ECO:0008006" key="3">
    <source>
        <dbReference type="Google" id="ProtNLM"/>
    </source>
</evidence>
<dbReference type="CDD" id="cd10170">
    <property type="entry name" value="ASKHA_NBD_HSP70"/>
    <property type="match status" value="1"/>
</dbReference>
<dbReference type="PANTHER" id="PTHR14187">
    <property type="entry name" value="ALPHA KINASE/ELONGATION FACTOR 2 KINASE"/>
    <property type="match status" value="1"/>
</dbReference>
<dbReference type="OrthoDB" id="2963168at2759"/>
<dbReference type="Gene3D" id="3.30.420.40">
    <property type="match status" value="1"/>
</dbReference>
<gene>
    <name evidence="1" type="ORF">WOLCODRAFT_92097</name>
</gene>
<dbReference type="InterPro" id="IPR043129">
    <property type="entry name" value="ATPase_NBD"/>
</dbReference>
<reference evidence="1 2" key="1">
    <citation type="journal article" date="2012" name="Science">
        <title>The Paleozoic origin of enzymatic lignin decomposition reconstructed from 31 fungal genomes.</title>
        <authorList>
            <person name="Floudas D."/>
            <person name="Binder M."/>
            <person name="Riley R."/>
            <person name="Barry K."/>
            <person name="Blanchette R.A."/>
            <person name="Henrissat B."/>
            <person name="Martinez A.T."/>
            <person name="Otillar R."/>
            <person name="Spatafora J.W."/>
            <person name="Yadav J.S."/>
            <person name="Aerts A."/>
            <person name="Benoit I."/>
            <person name="Boyd A."/>
            <person name="Carlson A."/>
            <person name="Copeland A."/>
            <person name="Coutinho P.M."/>
            <person name="de Vries R.P."/>
            <person name="Ferreira P."/>
            <person name="Findley K."/>
            <person name="Foster B."/>
            <person name="Gaskell J."/>
            <person name="Glotzer D."/>
            <person name="Gorecki P."/>
            <person name="Heitman J."/>
            <person name="Hesse C."/>
            <person name="Hori C."/>
            <person name="Igarashi K."/>
            <person name="Jurgens J.A."/>
            <person name="Kallen N."/>
            <person name="Kersten P."/>
            <person name="Kohler A."/>
            <person name="Kuees U."/>
            <person name="Kumar T.K.A."/>
            <person name="Kuo A."/>
            <person name="LaButti K."/>
            <person name="Larrondo L.F."/>
            <person name="Lindquist E."/>
            <person name="Ling A."/>
            <person name="Lombard V."/>
            <person name="Lucas S."/>
            <person name="Lundell T."/>
            <person name="Martin R."/>
            <person name="McLaughlin D.J."/>
            <person name="Morgenstern I."/>
            <person name="Morin E."/>
            <person name="Murat C."/>
            <person name="Nagy L.G."/>
            <person name="Nolan M."/>
            <person name="Ohm R.A."/>
            <person name="Patyshakuliyeva A."/>
            <person name="Rokas A."/>
            <person name="Ruiz-Duenas F.J."/>
            <person name="Sabat G."/>
            <person name="Salamov A."/>
            <person name="Samejima M."/>
            <person name="Schmutz J."/>
            <person name="Slot J.C."/>
            <person name="St John F."/>
            <person name="Stenlid J."/>
            <person name="Sun H."/>
            <person name="Sun S."/>
            <person name="Syed K."/>
            <person name="Tsang A."/>
            <person name="Wiebenga A."/>
            <person name="Young D."/>
            <person name="Pisabarro A."/>
            <person name="Eastwood D.C."/>
            <person name="Martin F."/>
            <person name="Cullen D."/>
            <person name="Grigoriev I.V."/>
            <person name="Hibbett D.S."/>
        </authorList>
    </citation>
    <scope>NUCLEOTIDE SEQUENCE [LARGE SCALE GENOMIC DNA]</scope>
    <source>
        <strain evidence="1 2">MD-104</strain>
    </source>
</reference>
<dbReference type="SUPFAM" id="SSF53067">
    <property type="entry name" value="Actin-like ATPase domain"/>
    <property type="match status" value="2"/>
</dbReference>
<name>A0A2H3J343_WOLCO</name>
<dbReference type="PANTHER" id="PTHR14187:SF5">
    <property type="entry name" value="HEAT SHOCK 70 KDA PROTEIN 12A"/>
    <property type="match status" value="1"/>
</dbReference>
<protein>
    <recommendedName>
        <fullName evidence="3">Actin-like ATPase domain-containing protein</fullName>
    </recommendedName>
</protein>
<sequence>MASLPQYNGLQRKLIIAFDVGTTYSGAAYAVLDPGIIPEIKNVTRYPGQENAVGDTKIPSVLYYNPDGTIHSVGAETDQPGMALIAEDEDLILVEWFKLHLRPDSLASDELNKKTIPPLPPNKTVVEVFADFLRYLYACTKRYIVETHANGASLWASVESTIESVLSHPNGWEGPQQQQMRRAAILAGLIPDSPSGKSRINFVTEGEASLYFCVRNGLVSDSLRDGQSVLIVDAGGGTVDLSAYKFVSMSPLSVEEVATPECLIQGSTRVDARAREFLEGLVASLLFEDIQTMMDFFRKSTKPVFKDSNEPSYIKFGTMSSNDPMFQIRRGQLVLPGHDVASFFEPSITAIVDAIQTQRQDIFPPLINVFLVGGFAASPWLFSRLQNTLSQHGMSLARPDRHTNKAVAEGAVAFFLTNWVSVRVARMTYGTECSRQYNADDPEHFLRRATVVNRPSGRRMIPEAFSVLLSKGTRVRENDEVYQSFCKEATATSKLRNLTSEITCYRGKNKNPRWIDTEPGINCKQSGPNGFYYTQEYKIVLFCGLAELKAQIVWTENVSNRSCYSTIVYDDDAEALN</sequence>
<evidence type="ECO:0000313" key="1">
    <source>
        <dbReference type="EMBL" id="PCH36670.1"/>
    </source>
</evidence>
<dbReference type="Proteomes" id="UP000218811">
    <property type="component" value="Unassembled WGS sequence"/>
</dbReference>
<dbReference type="STRING" id="742152.A0A2H3J343"/>
<accession>A0A2H3J343</accession>
<keyword evidence="2" id="KW-1185">Reference proteome</keyword>
<dbReference type="AlphaFoldDB" id="A0A2H3J343"/>
<organism evidence="1 2">
    <name type="scientific">Wolfiporia cocos (strain MD-104)</name>
    <name type="common">Brown rot fungus</name>
    <dbReference type="NCBI Taxonomy" id="742152"/>
    <lineage>
        <taxon>Eukaryota</taxon>
        <taxon>Fungi</taxon>
        <taxon>Dikarya</taxon>
        <taxon>Basidiomycota</taxon>
        <taxon>Agaricomycotina</taxon>
        <taxon>Agaricomycetes</taxon>
        <taxon>Polyporales</taxon>
        <taxon>Phaeolaceae</taxon>
        <taxon>Wolfiporia</taxon>
    </lineage>
</organism>
<proteinExistence type="predicted"/>